<dbReference type="InterPro" id="IPR005467">
    <property type="entry name" value="His_kinase_dom"/>
</dbReference>
<comment type="caution">
    <text evidence="15">The sequence shown here is derived from an EMBL/GenBank/DDBJ whole genome shotgun (WGS) entry which is preliminary data.</text>
</comment>
<keyword evidence="4" id="KW-1003">Cell membrane</keyword>
<dbReference type="InterPro" id="IPR004358">
    <property type="entry name" value="Sig_transdc_His_kin-like_C"/>
</dbReference>
<evidence type="ECO:0000256" key="10">
    <source>
        <dbReference type="ARBA" id="ARBA00022989"/>
    </source>
</evidence>
<dbReference type="PROSITE" id="PS50109">
    <property type="entry name" value="HIS_KIN"/>
    <property type="match status" value="1"/>
</dbReference>
<feature type="domain" description="Histidine kinase" evidence="14">
    <location>
        <begin position="121"/>
        <end position="326"/>
    </location>
</feature>
<keyword evidence="12 13" id="KW-0472">Membrane</keyword>
<dbReference type="PANTHER" id="PTHR45453:SF2">
    <property type="entry name" value="HISTIDINE KINASE"/>
    <property type="match status" value="1"/>
</dbReference>
<dbReference type="EMBL" id="JABBPN010000007">
    <property type="protein sequence ID" value="NMO96048.1"/>
    <property type="molecule type" value="Genomic_DNA"/>
</dbReference>
<evidence type="ECO:0000256" key="9">
    <source>
        <dbReference type="ARBA" id="ARBA00022840"/>
    </source>
</evidence>
<dbReference type="PANTHER" id="PTHR45453">
    <property type="entry name" value="PHOSPHATE REGULON SENSOR PROTEIN PHOR"/>
    <property type="match status" value="1"/>
</dbReference>
<evidence type="ECO:0000256" key="7">
    <source>
        <dbReference type="ARBA" id="ARBA00022741"/>
    </source>
</evidence>
<dbReference type="GO" id="GO:0004721">
    <property type="term" value="F:phosphoprotein phosphatase activity"/>
    <property type="evidence" value="ECO:0007669"/>
    <property type="project" value="TreeGrafter"/>
</dbReference>
<dbReference type="GO" id="GO:0016036">
    <property type="term" value="P:cellular response to phosphate starvation"/>
    <property type="evidence" value="ECO:0007669"/>
    <property type="project" value="TreeGrafter"/>
</dbReference>
<dbReference type="SUPFAM" id="SSF55874">
    <property type="entry name" value="ATPase domain of HSP90 chaperone/DNA topoisomerase II/histidine kinase"/>
    <property type="match status" value="1"/>
</dbReference>
<keyword evidence="10 13" id="KW-1133">Transmembrane helix</keyword>
<evidence type="ECO:0000256" key="3">
    <source>
        <dbReference type="ARBA" id="ARBA00012438"/>
    </source>
</evidence>
<evidence type="ECO:0000256" key="2">
    <source>
        <dbReference type="ARBA" id="ARBA00004651"/>
    </source>
</evidence>
<keyword evidence="8 15" id="KW-0418">Kinase</keyword>
<keyword evidence="5" id="KW-0808">Transferase</keyword>
<dbReference type="PRINTS" id="PR00344">
    <property type="entry name" value="BCTRLSENSOR"/>
</dbReference>
<keyword evidence="16" id="KW-1185">Reference proteome</keyword>
<evidence type="ECO:0000256" key="5">
    <source>
        <dbReference type="ARBA" id="ARBA00022679"/>
    </source>
</evidence>
<keyword evidence="11" id="KW-0902">Two-component regulatory system</keyword>
<dbReference type="GO" id="GO:0005524">
    <property type="term" value="F:ATP binding"/>
    <property type="evidence" value="ECO:0007669"/>
    <property type="project" value="UniProtKB-KW"/>
</dbReference>
<dbReference type="RefSeq" id="WP_169504835.1">
    <property type="nucleotide sequence ID" value="NZ_JABBPN010000007.1"/>
</dbReference>
<evidence type="ECO:0000313" key="16">
    <source>
        <dbReference type="Proteomes" id="UP000565468"/>
    </source>
</evidence>
<gene>
    <name evidence="15" type="ORF">HII30_09730</name>
</gene>
<dbReference type="AlphaFoldDB" id="A0A848M4N9"/>
<evidence type="ECO:0000313" key="15">
    <source>
        <dbReference type="EMBL" id="NMO96048.1"/>
    </source>
</evidence>
<evidence type="ECO:0000256" key="1">
    <source>
        <dbReference type="ARBA" id="ARBA00000085"/>
    </source>
</evidence>
<keyword evidence="7" id="KW-0547">Nucleotide-binding</keyword>
<dbReference type="SMART" id="SM00387">
    <property type="entry name" value="HATPase_c"/>
    <property type="match status" value="1"/>
</dbReference>
<dbReference type="GO" id="GO:0000155">
    <property type="term" value="F:phosphorelay sensor kinase activity"/>
    <property type="evidence" value="ECO:0007669"/>
    <property type="project" value="TreeGrafter"/>
</dbReference>
<dbReference type="Gene3D" id="3.30.565.10">
    <property type="entry name" value="Histidine kinase-like ATPase, C-terminal domain"/>
    <property type="match status" value="1"/>
</dbReference>
<feature type="transmembrane region" description="Helical" evidence="13">
    <location>
        <begin position="12"/>
        <end position="29"/>
    </location>
</feature>
<evidence type="ECO:0000256" key="11">
    <source>
        <dbReference type="ARBA" id="ARBA00023012"/>
    </source>
</evidence>
<accession>A0A848M4N9</accession>
<name>A0A848M4N9_PAELE</name>
<dbReference type="GO" id="GO:0005886">
    <property type="term" value="C:plasma membrane"/>
    <property type="evidence" value="ECO:0007669"/>
    <property type="project" value="UniProtKB-SubCell"/>
</dbReference>
<evidence type="ECO:0000259" key="14">
    <source>
        <dbReference type="PROSITE" id="PS50109"/>
    </source>
</evidence>
<evidence type="ECO:0000256" key="12">
    <source>
        <dbReference type="ARBA" id="ARBA00023136"/>
    </source>
</evidence>
<evidence type="ECO:0000256" key="6">
    <source>
        <dbReference type="ARBA" id="ARBA00022692"/>
    </source>
</evidence>
<dbReference type="Pfam" id="PF02518">
    <property type="entry name" value="HATPase_c"/>
    <property type="match status" value="1"/>
</dbReference>
<comment type="catalytic activity">
    <reaction evidence="1">
        <text>ATP + protein L-histidine = ADP + protein N-phospho-L-histidine.</text>
        <dbReference type="EC" id="2.7.13.3"/>
    </reaction>
</comment>
<evidence type="ECO:0000256" key="8">
    <source>
        <dbReference type="ARBA" id="ARBA00022777"/>
    </source>
</evidence>
<organism evidence="15 16">
    <name type="scientific">Paenibacillus lemnae</name>
    <dbReference type="NCBI Taxonomy" id="1330551"/>
    <lineage>
        <taxon>Bacteria</taxon>
        <taxon>Bacillati</taxon>
        <taxon>Bacillota</taxon>
        <taxon>Bacilli</taxon>
        <taxon>Bacillales</taxon>
        <taxon>Paenibacillaceae</taxon>
        <taxon>Paenibacillus</taxon>
    </lineage>
</organism>
<sequence>MAKKYLREKKSWIAFFVLLQLFTLLIAYLDTTVPLGSLVYMIFLSSLLFAGFLIWRYHVETGFYKQLESWDTAEGAEALPEAGSPFEAIVDKTVKDMAEAFTRESSERMTALELEKDDLLSWIHEVKTPLTTMQLMIGRVEDEKLKGALNYEWLRIHLLLDQQLHQKRLPFMSNDLYIESASLTFIIHGEIKSLQSWCMQKGIGFELSLDAQQVLTDAKWLGFMIRQLLTNAVKYSQESDIVIQSRCVGERTVLEIRDHGRGIPARDLPRIFERGFTSTLDHQNHASTGMGLYLVSKAAQPLHINIDVKSTPGEGTAFTLTFPAKNSFHHIQGV</sequence>
<dbReference type="InterPro" id="IPR003594">
    <property type="entry name" value="HATPase_dom"/>
</dbReference>
<keyword evidence="6 13" id="KW-0812">Transmembrane</keyword>
<comment type="subcellular location">
    <subcellularLocation>
        <location evidence="2">Cell membrane</location>
        <topology evidence="2">Multi-pass membrane protein</topology>
    </subcellularLocation>
</comment>
<proteinExistence type="predicted"/>
<dbReference type="Proteomes" id="UP000565468">
    <property type="component" value="Unassembled WGS sequence"/>
</dbReference>
<dbReference type="InterPro" id="IPR050351">
    <property type="entry name" value="BphY/WalK/GraS-like"/>
</dbReference>
<keyword evidence="9" id="KW-0067">ATP-binding</keyword>
<feature type="transmembrane region" description="Helical" evidence="13">
    <location>
        <begin position="35"/>
        <end position="55"/>
    </location>
</feature>
<reference evidence="15 16" key="1">
    <citation type="submission" date="2020-04" db="EMBL/GenBank/DDBJ databases">
        <title>Paenibacillus algicola sp. nov., a novel marine bacterium producing alginate lyase.</title>
        <authorList>
            <person name="Huang H."/>
        </authorList>
    </citation>
    <scope>NUCLEOTIDE SEQUENCE [LARGE SCALE GENOMIC DNA]</scope>
    <source>
        <strain evidence="15 16">L7-75</strain>
    </source>
</reference>
<dbReference type="EC" id="2.7.13.3" evidence="3"/>
<evidence type="ECO:0000256" key="4">
    <source>
        <dbReference type="ARBA" id="ARBA00022475"/>
    </source>
</evidence>
<dbReference type="InterPro" id="IPR036890">
    <property type="entry name" value="HATPase_C_sf"/>
</dbReference>
<protein>
    <recommendedName>
        <fullName evidence="3">histidine kinase</fullName>
        <ecNumber evidence="3">2.7.13.3</ecNumber>
    </recommendedName>
</protein>
<evidence type="ECO:0000256" key="13">
    <source>
        <dbReference type="SAM" id="Phobius"/>
    </source>
</evidence>